<dbReference type="PROSITE" id="PS51257">
    <property type="entry name" value="PROKAR_LIPOPROTEIN"/>
    <property type="match status" value="1"/>
</dbReference>
<dbReference type="Pfam" id="PF07995">
    <property type="entry name" value="GSDH"/>
    <property type="match status" value="1"/>
</dbReference>
<keyword evidence="2" id="KW-0732">Signal</keyword>
<name>A0A916SPL0_9MICO</name>
<feature type="chain" id="PRO_5039500821" evidence="2">
    <location>
        <begin position="20"/>
        <end position="372"/>
    </location>
</feature>
<dbReference type="InterPro" id="IPR011042">
    <property type="entry name" value="6-blade_b-propeller_TolB-like"/>
</dbReference>
<dbReference type="PANTHER" id="PTHR19328:SF13">
    <property type="entry name" value="HIPL1 PROTEIN"/>
    <property type="match status" value="1"/>
</dbReference>
<comment type="caution">
    <text evidence="4">The sequence shown here is derived from an EMBL/GenBank/DDBJ whole genome shotgun (WGS) entry which is preliminary data.</text>
</comment>
<reference evidence="4" key="2">
    <citation type="submission" date="2020-09" db="EMBL/GenBank/DDBJ databases">
        <authorList>
            <person name="Sun Q."/>
            <person name="Zhou Y."/>
        </authorList>
    </citation>
    <scope>NUCLEOTIDE SEQUENCE</scope>
    <source>
        <strain evidence="4">CGMCC 1.12813</strain>
    </source>
</reference>
<dbReference type="InterPro" id="IPR011041">
    <property type="entry name" value="Quinoprot_gluc/sorb_DH_b-prop"/>
</dbReference>
<dbReference type="SUPFAM" id="SSF50952">
    <property type="entry name" value="Soluble quinoprotein glucose dehydrogenase"/>
    <property type="match status" value="1"/>
</dbReference>
<organism evidence="4 5">
    <name type="scientific">Conyzicola nivalis</name>
    <dbReference type="NCBI Taxonomy" id="1477021"/>
    <lineage>
        <taxon>Bacteria</taxon>
        <taxon>Bacillati</taxon>
        <taxon>Actinomycetota</taxon>
        <taxon>Actinomycetes</taxon>
        <taxon>Micrococcales</taxon>
        <taxon>Microbacteriaceae</taxon>
        <taxon>Conyzicola</taxon>
    </lineage>
</organism>
<dbReference type="InterPro" id="IPR012938">
    <property type="entry name" value="Glc/Sorbosone_DH"/>
</dbReference>
<dbReference type="EMBL" id="BMGB01000002">
    <property type="protein sequence ID" value="GGB11478.1"/>
    <property type="molecule type" value="Genomic_DNA"/>
</dbReference>
<dbReference type="AlphaFoldDB" id="A0A916SPL0"/>
<sequence>MRVVATAGVVALLAGCASGGTPEPVPTASAPPSSSPSPSPTPEPLALPVGDPPVVAEGFTTPWSVVRLASGSSLVSERDTALIKEVTATGDVRVVGTVDGVQPGGEGGLLGLAVSPEGTWLYAYFTAAGDNRIVRFALDGGPGAYSLGAREDVLTGIAKAGNHNGGRIGFGPDGMLYATTGDAGNRTASQDPASLNGKILRMSPTGQVPPDNPAAGSLVYSLGHRNPQGIAWDASGQLWAAEFGQNTWDELNVIRPGGNYGWPTVEGVASDPAFVNPVYQWSTDEASPSGLAFTRGAFYLAALKGERLWSVTTDTGAVATPWFAGVFGRIRDAVPGPDGSLWMLTSNTDGRGDPRAGDDKLLQVALETADAG</sequence>
<dbReference type="Proteomes" id="UP000606922">
    <property type="component" value="Unassembled WGS sequence"/>
</dbReference>
<feature type="compositionally biased region" description="Low complexity" evidence="1">
    <location>
        <begin position="18"/>
        <end position="32"/>
    </location>
</feature>
<feature type="domain" description="Glucose/Sorbosone dehydrogenase" evidence="3">
    <location>
        <begin position="60"/>
        <end position="351"/>
    </location>
</feature>
<gene>
    <name evidence="4" type="ORF">GCM10010979_27260</name>
</gene>
<proteinExistence type="predicted"/>
<evidence type="ECO:0000256" key="2">
    <source>
        <dbReference type="SAM" id="SignalP"/>
    </source>
</evidence>
<feature type="signal peptide" evidence="2">
    <location>
        <begin position="1"/>
        <end position="19"/>
    </location>
</feature>
<feature type="compositionally biased region" description="Pro residues" evidence="1">
    <location>
        <begin position="33"/>
        <end position="45"/>
    </location>
</feature>
<accession>A0A916SPL0</accession>
<dbReference type="PANTHER" id="PTHR19328">
    <property type="entry name" value="HEDGEHOG-INTERACTING PROTEIN"/>
    <property type="match status" value="1"/>
</dbReference>
<reference evidence="4" key="1">
    <citation type="journal article" date="2014" name="Int. J. Syst. Evol. Microbiol.">
        <title>Complete genome sequence of Corynebacterium casei LMG S-19264T (=DSM 44701T), isolated from a smear-ripened cheese.</title>
        <authorList>
            <consortium name="US DOE Joint Genome Institute (JGI-PGF)"/>
            <person name="Walter F."/>
            <person name="Albersmeier A."/>
            <person name="Kalinowski J."/>
            <person name="Ruckert C."/>
        </authorList>
    </citation>
    <scope>NUCLEOTIDE SEQUENCE</scope>
    <source>
        <strain evidence="4">CGMCC 1.12813</strain>
    </source>
</reference>
<evidence type="ECO:0000313" key="5">
    <source>
        <dbReference type="Proteomes" id="UP000606922"/>
    </source>
</evidence>
<evidence type="ECO:0000256" key="1">
    <source>
        <dbReference type="SAM" id="MobiDB-lite"/>
    </source>
</evidence>
<protein>
    <submittedName>
        <fullName evidence="4">Oxidoreductase</fullName>
    </submittedName>
</protein>
<dbReference type="Gene3D" id="2.120.10.30">
    <property type="entry name" value="TolB, C-terminal domain"/>
    <property type="match status" value="1"/>
</dbReference>
<feature type="region of interest" description="Disordered" evidence="1">
    <location>
        <begin position="18"/>
        <end position="52"/>
    </location>
</feature>
<evidence type="ECO:0000313" key="4">
    <source>
        <dbReference type="EMBL" id="GGB11478.1"/>
    </source>
</evidence>
<keyword evidence="5" id="KW-1185">Reference proteome</keyword>
<evidence type="ECO:0000259" key="3">
    <source>
        <dbReference type="Pfam" id="PF07995"/>
    </source>
</evidence>